<keyword evidence="4" id="KW-0413">Isomerase</keyword>
<dbReference type="EMBL" id="LFYR01001173">
    <property type="protein sequence ID" value="KMZ64259.1"/>
    <property type="molecule type" value="Genomic_DNA"/>
</dbReference>
<evidence type="ECO:0000256" key="2">
    <source>
        <dbReference type="ARBA" id="ARBA00022490"/>
    </source>
</evidence>
<feature type="compositionally biased region" description="Basic and acidic residues" evidence="3">
    <location>
        <begin position="326"/>
        <end position="335"/>
    </location>
</feature>
<evidence type="ECO:0000313" key="5">
    <source>
        <dbReference type="Proteomes" id="UP000036987"/>
    </source>
</evidence>
<dbReference type="Proteomes" id="UP000036987">
    <property type="component" value="Unassembled WGS sequence"/>
</dbReference>
<evidence type="ECO:0000256" key="1">
    <source>
        <dbReference type="ARBA" id="ARBA00004201"/>
    </source>
</evidence>
<gene>
    <name evidence="4" type="ORF">ZOSMA_37G01450</name>
</gene>
<protein>
    <submittedName>
        <fullName evidence="4">Topoisomerase II-associated protein PAT1</fullName>
    </submittedName>
</protein>
<comment type="subcellular location">
    <subcellularLocation>
        <location evidence="1">Cytoplasm</location>
        <location evidence="1">P-body</location>
    </subcellularLocation>
</comment>
<sequence length="618" mass="69766">MSLPQYPSVQITESNSLHRTSSYPHQQQHQHSNLNKPITVPKFFFPSFLPPNSDFHVLPNLPYNSTLPSFSHGVQMPLSTLNLPSFSDSHLHYAAVRHGGNMGQLTPGQSNQGLNLNQSNILPQQFHHPDSNMKFEMFSQQQQQIQRNHFAQPSISNFAHLQSQLPCSNPSPTQMVDHFGTMVGLPHQRDQRFEPVQGGRQNIRFHPNFRAINNNINYGWPQRYRSKYMSNEELVNILRVQLAATHSNDPYVDDYPHQASLAKKSEGSRLKHHFCPQSIRDFSSRPIHNPEPHPYLKVDALGRLPFSSIRRPRPLLDVDSPSATSEKVDPEHKQKALDQEPMLAARITIEDGLCLLLDIDDIDRLLKFRQPQDGGSQLMTQRDGLLNELAASLQLVDPLRTGNTGQPIDDVIFLRLASLPKGLNLLSRFLHLLMPGSKLTRVICMAIFRHLQFIFGRLNGDATTKLANAISSSVSAMDLNDLSTCLFSVACSSEHPPLRPIGSLAGDGATVIIKSVLDRSTVLLMDRHSANNCITSHRDLWQESFNSFFPLLMKHCLIKYDDIMKPHHMETRDSTTVASEIAKAISREMPVDLLRACLPHTDEQQRKHIVDFAQRSVS</sequence>
<dbReference type="GO" id="GO:0033962">
    <property type="term" value="P:P-body assembly"/>
    <property type="evidence" value="ECO:0000318"/>
    <property type="project" value="GO_Central"/>
</dbReference>
<keyword evidence="2" id="KW-0963">Cytoplasm</keyword>
<name>A0A0K9P5I4_ZOSMR</name>
<dbReference type="GO" id="GO:0000932">
    <property type="term" value="C:P-body"/>
    <property type="evidence" value="ECO:0000318"/>
    <property type="project" value="GO_Central"/>
</dbReference>
<keyword evidence="5" id="KW-1185">Reference proteome</keyword>
<dbReference type="GO" id="GO:0000290">
    <property type="term" value="P:deadenylation-dependent decapping of nuclear-transcribed mRNA"/>
    <property type="evidence" value="ECO:0000318"/>
    <property type="project" value="GO_Central"/>
</dbReference>
<dbReference type="PANTHER" id="PTHR21551">
    <property type="entry name" value="TOPOISOMERASE II-ASSOCIATED PROTEIN PAT1"/>
    <property type="match status" value="1"/>
</dbReference>
<dbReference type="InterPro" id="IPR039900">
    <property type="entry name" value="Pat1-like"/>
</dbReference>
<dbReference type="GO" id="GO:0016853">
    <property type="term" value="F:isomerase activity"/>
    <property type="evidence" value="ECO:0007669"/>
    <property type="project" value="UniProtKB-KW"/>
</dbReference>
<dbReference type="OMA" id="NCITSHR"/>
<proteinExistence type="predicted"/>
<dbReference type="AlphaFoldDB" id="A0A0K9P5I4"/>
<dbReference type="OrthoDB" id="74835at2759"/>
<accession>A0A0K9P5I4</accession>
<dbReference type="GO" id="GO:0003723">
    <property type="term" value="F:RNA binding"/>
    <property type="evidence" value="ECO:0000318"/>
    <property type="project" value="GO_Central"/>
</dbReference>
<comment type="caution">
    <text evidence="4">The sequence shown here is derived from an EMBL/GenBank/DDBJ whole genome shotgun (WGS) entry which is preliminary data.</text>
</comment>
<feature type="region of interest" description="Disordered" evidence="3">
    <location>
        <begin position="1"/>
        <end position="32"/>
    </location>
</feature>
<reference evidence="5" key="1">
    <citation type="journal article" date="2016" name="Nature">
        <title>The genome of the seagrass Zostera marina reveals angiosperm adaptation to the sea.</title>
        <authorList>
            <person name="Olsen J.L."/>
            <person name="Rouze P."/>
            <person name="Verhelst B."/>
            <person name="Lin Y.-C."/>
            <person name="Bayer T."/>
            <person name="Collen J."/>
            <person name="Dattolo E."/>
            <person name="De Paoli E."/>
            <person name="Dittami S."/>
            <person name="Maumus F."/>
            <person name="Michel G."/>
            <person name="Kersting A."/>
            <person name="Lauritano C."/>
            <person name="Lohaus R."/>
            <person name="Toepel M."/>
            <person name="Tonon T."/>
            <person name="Vanneste K."/>
            <person name="Amirebrahimi M."/>
            <person name="Brakel J."/>
            <person name="Bostroem C."/>
            <person name="Chovatia M."/>
            <person name="Grimwood J."/>
            <person name="Jenkins J.W."/>
            <person name="Jueterbock A."/>
            <person name="Mraz A."/>
            <person name="Stam W.T."/>
            <person name="Tice H."/>
            <person name="Bornberg-Bauer E."/>
            <person name="Green P.J."/>
            <person name="Pearson G.A."/>
            <person name="Procaccini G."/>
            <person name="Duarte C.M."/>
            <person name="Schmutz J."/>
            <person name="Reusch T.B.H."/>
            <person name="Van de Peer Y."/>
        </authorList>
    </citation>
    <scope>NUCLEOTIDE SEQUENCE [LARGE SCALE GENOMIC DNA]</scope>
    <source>
        <strain evidence="5">cv. Finnish</strain>
    </source>
</reference>
<organism evidence="4 5">
    <name type="scientific">Zostera marina</name>
    <name type="common">Eelgrass</name>
    <dbReference type="NCBI Taxonomy" id="29655"/>
    <lineage>
        <taxon>Eukaryota</taxon>
        <taxon>Viridiplantae</taxon>
        <taxon>Streptophyta</taxon>
        <taxon>Embryophyta</taxon>
        <taxon>Tracheophyta</taxon>
        <taxon>Spermatophyta</taxon>
        <taxon>Magnoliopsida</taxon>
        <taxon>Liliopsida</taxon>
        <taxon>Zosteraceae</taxon>
        <taxon>Zostera</taxon>
    </lineage>
</organism>
<dbReference type="PANTHER" id="PTHR21551:SF0">
    <property type="entry name" value="PROTEIN ASSOCIATED WITH TOPO II RELATED-1, ISOFORM A"/>
    <property type="match status" value="1"/>
</dbReference>
<feature type="region of interest" description="Disordered" evidence="3">
    <location>
        <begin position="312"/>
        <end position="335"/>
    </location>
</feature>
<dbReference type="STRING" id="29655.A0A0K9P5I4"/>
<feature type="compositionally biased region" description="Polar residues" evidence="3">
    <location>
        <begin position="1"/>
        <end position="24"/>
    </location>
</feature>
<evidence type="ECO:0000313" key="4">
    <source>
        <dbReference type="EMBL" id="KMZ64259.1"/>
    </source>
</evidence>
<evidence type="ECO:0000256" key="3">
    <source>
        <dbReference type="SAM" id="MobiDB-lite"/>
    </source>
</evidence>